<dbReference type="Proteomes" id="UP000652761">
    <property type="component" value="Unassembled WGS sequence"/>
</dbReference>
<comment type="caution">
    <text evidence="1">The sequence shown here is derived from an EMBL/GenBank/DDBJ whole genome shotgun (WGS) entry which is preliminary data.</text>
</comment>
<sequence length="94" mass="10176">MVVVPFECEGRPGGIHGVVPFGCEGRPGETFPPESIAAPFITGSLGGYSTEFLTPEQQERFTFVKTKLCGNKKIDVANLRKNGMSSVVELINQM</sequence>
<dbReference type="AlphaFoldDB" id="A0A843TIW7"/>
<protein>
    <submittedName>
        <fullName evidence="1">Uncharacterized protein</fullName>
    </submittedName>
</protein>
<name>A0A843TIW7_COLES</name>
<dbReference type="EMBL" id="NMUH01000128">
    <property type="protein sequence ID" value="MQL72372.1"/>
    <property type="molecule type" value="Genomic_DNA"/>
</dbReference>
<evidence type="ECO:0000313" key="2">
    <source>
        <dbReference type="Proteomes" id="UP000652761"/>
    </source>
</evidence>
<evidence type="ECO:0000313" key="1">
    <source>
        <dbReference type="EMBL" id="MQL72372.1"/>
    </source>
</evidence>
<gene>
    <name evidence="1" type="ORF">Taro_004724</name>
</gene>
<accession>A0A843TIW7</accession>
<reference evidence="1" key="1">
    <citation type="submission" date="2017-07" db="EMBL/GenBank/DDBJ databases">
        <title>Taro Niue Genome Assembly and Annotation.</title>
        <authorList>
            <person name="Atibalentja N."/>
            <person name="Keating K."/>
            <person name="Fields C.J."/>
        </authorList>
    </citation>
    <scope>NUCLEOTIDE SEQUENCE</scope>
    <source>
        <strain evidence="1">Niue_2</strain>
        <tissue evidence="1">Leaf</tissue>
    </source>
</reference>
<proteinExistence type="predicted"/>
<organism evidence="1 2">
    <name type="scientific">Colocasia esculenta</name>
    <name type="common">Wild taro</name>
    <name type="synonym">Arum esculentum</name>
    <dbReference type="NCBI Taxonomy" id="4460"/>
    <lineage>
        <taxon>Eukaryota</taxon>
        <taxon>Viridiplantae</taxon>
        <taxon>Streptophyta</taxon>
        <taxon>Embryophyta</taxon>
        <taxon>Tracheophyta</taxon>
        <taxon>Spermatophyta</taxon>
        <taxon>Magnoliopsida</taxon>
        <taxon>Liliopsida</taxon>
        <taxon>Araceae</taxon>
        <taxon>Aroideae</taxon>
        <taxon>Colocasieae</taxon>
        <taxon>Colocasia</taxon>
    </lineage>
</organism>
<keyword evidence="2" id="KW-1185">Reference proteome</keyword>